<feature type="transmembrane region" description="Helical" evidence="8">
    <location>
        <begin position="408"/>
        <end position="426"/>
    </location>
</feature>
<dbReference type="InterPro" id="IPR020846">
    <property type="entry name" value="MFS_dom"/>
</dbReference>
<feature type="transmembrane region" description="Helical" evidence="8">
    <location>
        <begin position="140"/>
        <end position="162"/>
    </location>
</feature>
<feature type="transmembrane region" description="Helical" evidence="8">
    <location>
        <begin position="81"/>
        <end position="108"/>
    </location>
</feature>
<dbReference type="PROSITE" id="PS50850">
    <property type="entry name" value="MFS"/>
    <property type="match status" value="1"/>
</dbReference>
<accession>A0ABV9R1J5</accession>
<dbReference type="Pfam" id="PF07690">
    <property type="entry name" value="MFS_1"/>
    <property type="match status" value="1"/>
</dbReference>
<comment type="subcellular location">
    <subcellularLocation>
        <location evidence="1">Cell membrane</location>
        <topology evidence="1">Multi-pass membrane protein</topology>
    </subcellularLocation>
</comment>
<feature type="transmembrane region" description="Helical" evidence="8">
    <location>
        <begin position="168"/>
        <end position="190"/>
    </location>
</feature>
<feature type="transmembrane region" description="Helical" evidence="8">
    <location>
        <begin position="365"/>
        <end position="387"/>
    </location>
</feature>
<reference evidence="11" key="1">
    <citation type="journal article" date="2019" name="Int. J. Syst. Evol. Microbiol.">
        <title>The Global Catalogue of Microorganisms (GCM) 10K type strain sequencing project: providing services to taxonomists for standard genome sequencing and annotation.</title>
        <authorList>
            <consortium name="The Broad Institute Genomics Platform"/>
            <consortium name="The Broad Institute Genome Sequencing Center for Infectious Disease"/>
            <person name="Wu L."/>
            <person name="Ma J."/>
        </authorList>
    </citation>
    <scope>NUCLEOTIDE SEQUENCE [LARGE SCALE GENOMIC DNA]</scope>
    <source>
        <strain evidence="11">CGMCC 1.12192</strain>
    </source>
</reference>
<dbReference type="PANTHER" id="PTHR42718">
    <property type="entry name" value="MAJOR FACILITATOR SUPERFAMILY MULTIDRUG TRANSPORTER MFSC"/>
    <property type="match status" value="1"/>
</dbReference>
<evidence type="ECO:0000313" key="10">
    <source>
        <dbReference type="EMBL" id="MFC4827484.1"/>
    </source>
</evidence>
<evidence type="ECO:0000256" key="4">
    <source>
        <dbReference type="ARBA" id="ARBA00022692"/>
    </source>
</evidence>
<feature type="region of interest" description="Disordered" evidence="7">
    <location>
        <begin position="465"/>
        <end position="488"/>
    </location>
</feature>
<feature type="transmembrane region" description="Helical" evidence="8">
    <location>
        <begin position="438"/>
        <end position="458"/>
    </location>
</feature>
<keyword evidence="4 8" id="KW-0812">Transmembrane</keyword>
<dbReference type="InterPro" id="IPR011701">
    <property type="entry name" value="MFS"/>
</dbReference>
<feature type="transmembrane region" description="Helical" evidence="8">
    <location>
        <begin position="114"/>
        <end position="133"/>
    </location>
</feature>
<dbReference type="RefSeq" id="WP_204395544.1">
    <property type="nucleotide sequence ID" value="NZ_JAFBBW010000001.1"/>
</dbReference>
<evidence type="ECO:0000259" key="9">
    <source>
        <dbReference type="PROSITE" id="PS50850"/>
    </source>
</evidence>
<dbReference type="PANTHER" id="PTHR42718:SF46">
    <property type="entry name" value="BLR6921 PROTEIN"/>
    <property type="match status" value="1"/>
</dbReference>
<sequence length="488" mass="48982">MNPSYPHLARPSRLALLLLAATQFVLVLDSAIVNVALPSMQADLDFTAGGVTWVVNAYALLFGGLLLFGGRLADVAGARRVFVAGLLVFVVASVVGALAPTAGALVAARAAQGLGAALTAPAAMALVMTIFAPGPRRNRALGLMGAAAGLGGASGAILGGLLTEAWGWPAILWINMPIGILIVVGALVRLPATPLRAARPALDLGGAITATGGLVAVVFGLIGVSEDGWLSIRVLLPLLAGVLLLTAFAMLERRAADPLLPPSLLAVRGLRGANLAVLLSAMAMMPMWFLLTVYLQAIRGAGPVVAGLGVLPTVAMLVLFNALAPRIIGRFGVRMPLAVGLLVAAVGLAWTSILDPQSSFLADLVLPQLVTGIGFGLAFVAGTVAATSRVPVERAGIAGGVYTTSQQVGGAIGLAVLAAVATGTGADQAAVLTSDLSAAFRVAAGFAAAAAVASWLLVPRADRGGSRSGAARSADQDVDLADLSSARP</sequence>
<evidence type="ECO:0000313" key="11">
    <source>
        <dbReference type="Proteomes" id="UP001595960"/>
    </source>
</evidence>
<feature type="transmembrane region" description="Helical" evidence="8">
    <location>
        <begin position="301"/>
        <end position="323"/>
    </location>
</feature>
<feature type="domain" description="Major facilitator superfamily (MFS) profile" evidence="9">
    <location>
        <begin position="15"/>
        <end position="462"/>
    </location>
</feature>
<dbReference type="InterPro" id="IPR036259">
    <property type="entry name" value="MFS_trans_sf"/>
</dbReference>
<feature type="transmembrane region" description="Helical" evidence="8">
    <location>
        <begin position="202"/>
        <end position="224"/>
    </location>
</feature>
<dbReference type="Gene3D" id="1.20.1720.10">
    <property type="entry name" value="Multidrug resistance protein D"/>
    <property type="match status" value="1"/>
</dbReference>
<dbReference type="CDD" id="cd17321">
    <property type="entry name" value="MFS_MMR_MDR_like"/>
    <property type="match status" value="1"/>
</dbReference>
<evidence type="ECO:0000256" key="5">
    <source>
        <dbReference type="ARBA" id="ARBA00022989"/>
    </source>
</evidence>
<keyword evidence="11" id="KW-1185">Reference proteome</keyword>
<keyword evidence="3" id="KW-1003">Cell membrane</keyword>
<keyword evidence="6 8" id="KW-0472">Membrane</keyword>
<proteinExistence type="predicted"/>
<feature type="transmembrane region" description="Helical" evidence="8">
    <location>
        <begin position="335"/>
        <end position="353"/>
    </location>
</feature>
<name>A0ABV9R1J5_9MICO</name>
<feature type="transmembrane region" description="Helical" evidence="8">
    <location>
        <begin position="230"/>
        <end position="251"/>
    </location>
</feature>
<dbReference type="EMBL" id="JBHSJC010000001">
    <property type="protein sequence ID" value="MFC4827484.1"/>
    <property type="molecule type" value="Genomic_DNA"/>
</dbReference>
<keyword evidence="2" id="KW-0813">Transport</keyword>
<feature type="transmembrane region" description="Helical" evidence="8">
    <location>
        <begin position="272"/>
        <end position="295"/>
    </location>
</feature>
<dbReference type="Gene3D" id="1.20.1250.20">
    <property type="entry name" value="MFS general substrate transporter like domains"/>
    <property type="match status" value="1"/>
</dbReference>
<evidence type="ECO:0000256" key="7">
    <source>
        <dbReference type="SAM" id="MobiDB-lite"/>
    </source>
</evidence>
<evidence type="ECO:0000256" key="8">
    <source>
        <dbReference type="SAM" id="Phobius"/>
    </source>
</evidence>
<evidence type="ECO:0000256" key="1">
    <source>
        <dbReference type="ARBA" id="ARBA00004651"/>
    </source>
</evidence>
<evidence type="ECO:0000256" key="2">
    <source>
        <dbReference type="ARBA" id="ARBA00022448"/>
    </source>
</evidence>
<comment type="caution">
    <text evidence="10">The sequence shown here is derived from an EMBL/GenBank/DDBJ whole genome shotgun (WGS) entry which is preliminary data.</text>
</comment>
<keyword evidence="5 8" id="KW-1133">Transmembrane helix</keyword>
<dbReference type="SUPFAM" id="SSF103473">
    <property type="entry name" value="MFS general substrate transporter"/>
    <property type="match status" value="1"/>
</dbReference>
<organism evidence="10 11">
    <name type="scientific">Agromyces aurantiacus</name>
    <dbReference type="NCBI Taxonomy" id="165814"/>
    <lineage>
        <taxon>Bacteria</taxon>
        <taxon>Bacillati</taxon>
        <taxon>Actinomycetota</taxon>
        <taxon>Actinomycetes</taxon>
        <taxon>Micrococcales</taxon>
        <taxon>Microbacteriaceae</taxon>
        <taxon>Agromyces</taxon>
    </lineage>
</organism>
<dbReference type="Proteomes" id="UP001595960">
    <property type="component" value="Unassembled WGS sequence"/>
</dbReference>
<protein>
    <submittedName>
        <fullName evidence="10">MFS transporter</fullName>
    </submittedName>
</protein>
<gene>
    <name evidence="10" type="ORF">ACFPER_01705</name>
</gene>
<evidence type="ECO:0000256" key="3">
    <source>
        <dbReference type="ARBA" id="ARBA00022475"/>
    </source>
</evidence>
<evidence type="ECO:0000256" key="6">
    <source>
        <dbReference type="ARBA" id="ARBA00023136"/>
    </source>
</evidence>
<dbReference type="PRINTS" id="PR01036">
    <property type="entry name" value="TCRTETB"/>
</dbReference>
<feature type="transmembrane region" description="Helical" evidence="8">
    <location>
        <begin position="46"/>
        <end position="69"/>
    </location>
</feature>